<dbReference type="AlphaFoldDB" id="A0AAE2BK02"/>
<dbReference type="PANTHER" id="PTHR11439:SF470">
    <property type="entry name" value="CYSTEINE-RICH RLK (RECEPTOR-LIKE PROTEIN KINASE) 8"/>
    <property type="match status" value="1"/>
</dbReference>
<dbReference type="PANTHER" id="PTHR11439">
    <property type="entry name" value="GAG-POL-RELATED RETROTRANSPOSON"/>
    <property type="match status" value="1"/>
</dbReference>
<gene>
    <name evidence="2" type="ORF">Sango_2429800</name>
</gene>
<feature type="transmembrane region" description="Helical" evidence="1">
    <location>
        <begin position="205"/>
        <end position="230"/>
    </location>
</feature>
<organism evidence="2 3">
    <name type="scientific">Sesamum angolense</name>
    <dbReference type="NCBI Taxonomy" id="2727404"/>
    <lineage>
        <taxon>Eukaryota</taxon>
        <taxon>Viridiplantae</taxon>
        <taxon>Streptophyta</taxon>
        <taxon>Embryophyta</taxon>
        <taxon>Tracheophyta</taxon>
        <taxon>Spermatophyta</taxon>
        <taxon>Magnoliopsida</taxon>
        <taxon>eudicotyledons</taxon>
        <taxon>Gunneridae</taxon>
        <taxon>Pentapetalae</taxon>
        <taxon>asterids</taxon>
        <taxon>lamiids</taxon>
        <taxon>Lamiales</taxon>
        <taxon>Pedaliaceae</taxon>
        <taxon>Sesamum</taxon>
    </lineage>
</organism>
<keyword evidence="1" id="KW-0472">Membrane</keyword>
<evidence type="ECO:0000313" key="3">
    <source>
        <dbReference type="Proteomes" id="UP001289374"/>
    </source>
</evidence>
<proteinExistence type="predicted"/>
<keyword evidence="1" id="KW-0812">Transmembrane</keyword>
<keyword evidence="1" id="KW-1133">Transmembrane helix</keyword>
<protein>
    <submittedName>
        <fullName evidence="2">Retrovirus-related Pol polyprotein from transposon RE2</fullName>
    </submittedName>
</protein>
<reference evidence="2" key="2">
    <citation type="journal article" date="2024" name="Plant">
        <title>Genomic evolution and insights into agronomic trait innovations of Sesamum species.</title>
        <authorList>
            <person name="Miao H."/>
            <person name="Wang L."/>
            <person name="Qu L."/>
            <person name="Liu H."/>
            <person name="Sun Y."/>
            <person name="Le M."/>
            <person name="Wang Q."/>
            <person name="Wei S."/>
            <person name="Zheng Y."/>
            <person name="Lin W."/>
            <person name="Duan Y."/>
            <person name="Cao H."/>
            <person name="Xiong S."/>
            <person name="Wang X."/>
            <person name="Wei L."/>
            <person name="Li C."/>
            <person name="Ma Q."/>
            <person name="Ju M."/>
            <person name="Zhao R."/>
            <person name="Li G."/>
            <person name="Mu C."/>
            <person name="Tian Q."/>
            <person name="Mei H."/>
            <person name="Zhang T."/>
            <person name="Gao T."/>
            <person name="Zhang H."/>
        </authorList>
    </citation>
    <scope>NUCLEOTIDE SEQUENCE</scope>
    <source>
        <strain evidence="2">K16</strain>
    </source>
</reference>
<dbReference type="EMBL" id="JACGWL010000014">
    <property type="protein sequence ID" value="KAK4388232.1"/>
    <property type="molecule type" value="Genomic_DNA"/>
</dbReference>
<evidence type="ECO:0000313" key="2">
    <source>
        <dbReference type="EMBL" id="KAK4388232.1"/>
    </source>
</evidence>
<accession>A0AAE2BK02</accession>
<feature type="transmembrane region" description="Helical" evidence="1">
    <location>
        <begin position="143"/>
        <end position="160"/>
    </location>
</feature>
<reference evidence="2" key="1">
    <citation type="submission" date="2020-06" db="EMBL/GenBank/DDBJ databases">
        <authorList>
            <person name="Li T."/>
            <person name="Hu X."/>
            <person name="Zhang T."/>
            <person name="Song X."/>
            <person name="Zhang H."/>
            <person name="Dai N."/>
            <person name="Sheng W."/>
            <person name="Hou X."/>
            <person name="Wei L."/>
        </authorList>
    </citation>
    <scope>NUCLEOTIDE SEQUENCE</scope>
    <source>
        <strain evidence="2">K16</strain>
        <tissue evidence="2">Leaf</tissue>
    </source>
</reference>
<evidence type="ECO:0000256" key="1">
    <source>
        <dbReference type="SAM" id="Phobius"/>
    </source>
</evidence>
<keyword evidence="3" id="KW-1185">Reference proteome</keyword>
<dbReference type="Proteomes" id="UP001289374">
    <property type="component" value="Unassembled WGS sequence"/>
</dbReference>
<name>A0AAE2BK02_9LAMI</name>
<sequence>MTLSEGYAVASGMAVKKYLHNFFTIKDLGDAQYFLGLEIAHSLSGTFVAQTKYIHDIITDTGLLHSNAISTPFPQGLKHAADCGVVLQQPNAYRRLIGKLLYLSFTRLDISYSVQQLSQFLSHPCEVHWTAALHVVKYPLHRVCFFLPLCLLRSVVIVILTGQHALTPDALSSVFVFCSVPHLFPEKQRNSSLFPHLRWRRSIVVWLLLYVNFAGFHIFYRILGLLYLFLFPYSATTRPHYISRRTQCSMSTRNILSSTVT</sequence>
<comment type="caution">
    <text evidence="2">The sequence shown here is derived from an EMBL/GenBank/DDBJ whole genome shotgun (WGS) entry which is preliminary data.</text>
</comment>